<dbReference type="Pfam" id="PF02589">
    <property type="entry name" value="LUD_dom"/>
    <property type="match status" value="1"/>
</dbReference>
<keyword evidence="3" id="KW-1185">Reference proteome</keyword>
<dbReference type="InterPro" id="IPR024185">
    <property type="entry name" value="FTHF_cligase-like_sf"/>
</dbReference>
<dbReference type="EMBL" id="JACHDY010000001">
    <property type="protein sequence ID" value="MBB5316449.1"/>
    <property type="molecule type" value="Genomic_DNA"/>
</dbReference>
<proteinExistence type="predicted"/>
<comment type="caution">
    <text evidence="2">The sequence shown here is derived from an EMBL/GenBank/DDBJ whole genome shotgun (WGS) entry which is preliminary data.</text>
</comment>
<dbReference type="Proteomes" id="UP000568106">
    <property type="component" value="Unassembled WGS sequence"/>
</dbReference>
<evidence type="ECO:0000313" key="2">
    <source>
        <dbReference type="EMBL" id="MBB5316449.1"/>
    </source>
</evidence>
<dbReference type="PANTHER" id="PTHR43682:SF1">
    <property type="entry name" value="LACTATE UTILIZATION PROTEIN C"/>
    <property type="match status" value="1"/>
</dbReference>
<dbReference type="AlphaFoldDB" id="A0A7W8IFW0"/>
<name>A0A7W8IFW0_9BACT</name>
<gene>
    <name evidence="2" type="ORF">HDF09_001099</name>
</gene>
<sequence length="227" mass="24350">MATDMVTNSRAEVLRRVRAARGGTSDGVAVRAGWDGIAREYRRKGTREREGLLALLEDRLRDYDARVVRAAGEGVGQSVAKRLVERGVRRMVVPVGLPVEWMPVGWLPASAGEVEFVVDEGLSSEELDDVDGVMTGATLAIAETGTFVLQNVAGQGRRAATLVPDYHLCVVRAEDVVETVPEAMGRLQETAGLATTFVSGPSATADIEMTRIKGVHGPRSLDVILIV</sequence>
<reference evidence="2" key="1">
    <citation type="submission" date="2020-08" db="EMBL/GenBank/DDBJ databases">
        <title>Genomic Encyclopedia of Type Strains, Phase IV (KMG-V): Genome sequencing to study the core and pangenomes of soil and plant-associated prokaryotes.</title>
        <authorList>
            <person name="Whitman W."/>
        </authorList>
    </citation>
    <scope>NUCLEOTIDE SEQUENCE [LARGE SCALE GENOMIC DNA]</scope>
    <source>
        <strain evidence="2">M8UP27</strain>
    </source>
</reference>
<feature type="domain" description="LUD" evidence="1">
    <location>
        <begin position="123"/>
        <end position="226"/>
    </location>
</feature>
<organism evidence="2 3">
    <name type="scientific">Tunturiibacter empetritectus</name>
    <dbReference type="NCBI Taxonomy" id="3069691"/>
    <lineage>
        <taxon>Bacteria</taxon>
        <taxon>Pseudomonadati</taxon>
        <taxon>Acidobacteriota</taxon>
        <taxon>Terriglobia</taxon>
        <taxon>Terriglobales</taxon>
        <taxon>Acidobacteriaceae</taxon>
        <taxon>Tunturiibacter</taxon>
    </lineage>
</organism>
<accession>A0A7W8IFW0</accession>
<dbReference type="InterPro" id="IPR003741">
    <property type="entry name" value="LUD_dom"/>
</dbReference>
<dbReference type="SUPFAM" id="SSF100950">
    <property type="entry name" value="NagB/RpiA/CoA transferase-like"/>
    <property type="match status" value="1"/>
</dbReference>
<dbReference type="Gene3D" id="3.40.50.10420">
    <property type="entry name" value="NagB/RpiA/CoA transferase-like"/>
    <property type="match status" value="1"/>
</dbReference>
<protein>
    <submittedName>
        <fullName evidence="2">L-lactate dehydrogenase complex protein LldG</fullName>
    </submittedName>
</protein>
<evidence type="ECO:0000259" key="1">
    <source>
        <dbReference type="Pfam" id="PF02589"/>
    </source>
</evidence>
<dbReference type="PANTHER" id="PTHR43682">
    <property type="entry name" value="LACTATE UTILIZATION PROTEIN C"/>
    <property type="match status" value="1"/>
</dbReference>
<dbReference type="InterPro" id="IPR037171">
    <property type="entry name" value="NagB/RpiA_transferase-like"/>
</dbReference>
<evidence type="ECO:0000313" key="3">
    <source>
        <dbReference type="Proteomes" id="UP000568106"/>
    </source>
</evidence>